<dbReference type="PROSITE" id="PS51007">
    <property type="entry name" value="CYTC"/>
    <property type="match status" value="1"/>
</dbReference>
<dbReference type="PANTHER" id="PTHR48163:SF2">
    <property type="entry name" value="EXPRESSED PROTEIN"/>
    <property type="match status" value="1"/>
</dbReference>
<dbReference type="Proteomes" id="UP000327013">
    <property type="component" value="Chromosome 4"/>
</dbReference>
<evidence type="ECO:0000256" key="7">
    <source>
        <dbReference type="SAM" id="Coils"/>
    </source>
</evidence>
<dbReference type="GO" id="GO:0009055">
    <property type="term" value="F:electron transfer activity"/>
    <property type="evidence" value="ECO:0007669"/>
    <property type="project" value="InterPro"/>
</dbReference>
<evidence type="ECO:0000256" key="4">
    <source>
        <dbReference type="ARBA" id="ARBA00023004"/>
    </source>
</evidence>
<gene>
    <name evidence="9" type="ORF">FH972_011575</name>
</gene>
<keyword evidence="5" id="KW-0349">Heme</keyword>
<name>A0A660KRQ4_9ROSI</name>
<dbReference type="Gene3D" id="1.25.40.10">
    <property type="entry name" value="Tetratricopeptide repeat domain"/>
    <property type="match status" value="1"/>
</dbReference>
<dbReference type="GO" id="GO:0008270">
    <property type="term" value="F:zinc ion binding"/>
    <property type="evidence" value="ECO:0007669"/>
    <property type="project" value="InterPro"/>
</dbReference>
<keyword evidence="4 5" id="KW-0408">Iron</keyword>
<keyword evidence="7" id="KW-0175">Coiled coil</keyword>
<accession>A0A660KRQ4</accession>
<dbReference type="Pfam" id="PF13041">
    <property type="entry name" value="PPR_2"/>
    <property type="match status" value="1"/>
</dbReference>
<feature type="coiled-coil region" evidence="7">
    <location>
        <begin position="411"/>
        <end position="699"/>
    </location>
</feature>
<evidence type="ECO:0000256" key="3">
    <source>
        <dbReference type="ARBA" id="ARBA00022737"/>
    </source>
</evidence>
<dbReference type="InterPro" id="IPR032867">
    <property type="entry name" value="DYW_dom"/>
</dbReference>
<feature type="repeat" description="PPR" evidence="6">
    <location>
        <begin position="77"/>
        <end position="111"/>
    </location>
</feature>
<dbReference type="GO" id="GO:0016071">
    <property type="term" value="P:mRNA metabolic process"/>
    <property type="evidence" value="ECO:0007669"/>
    <property type="project" value="UniProtKB-ARBA"/>
</dbReference>
<dbReference type="GO" id="GO:0020037">
    <property type="term" value="F:heme binding"/>
    <property type="evidence" value="ECO:0007669"/>
    <property type="project" value="InterPro"/>
</dbReference>
<keyword evidence="2 5" id="KW-0479">Metal-binding</keyword>
<keyword evidence="10" id="KW-1185">Reference proteome</keyword>
<evidence type="ECO:0000256" key="5">
    <source>
        <dbReference type="PROSITE-ProRule" id="PRU00433"/>
    </source>
</evidence>
<dbReference type="AlphaFoldDB" id="A0A660KRQ4"/>
<evidence type="ECO:0000256" key="2">
    <source>
        <dbReference type="ARBA" id="ARBA00022723"/>
    </source>
</evidence>
<proteinExistence type="inferred from homology"/>
<feature type="domain" description="Cytochrome c" evidence="8">
    <location>
        <begin position="327"/>
        <end position="484"/>
    </location>
</feature>
<protein>
    <recommendedName>
        <fullName evidence="8">Cytochrome c domain-containing protein</fullName>
    </recommendedName>
</protein>
<comment type="similarity">
    <text evidence="1">Belongs to the PPR family. PCMP-H subfamily.</text>
</comment>
<evidence type="ECO:0000259" key="8">
    <source>
        <dbReference type="PROSITE" id="PS51007"/>
    </source>
</evidence>
<dbReference type="PANTHER" id="PTHR48163">
    <property type="entry name" value="BNAC02G25670D PROTEIN"/>
    <property type="match status" value="1"/>
</dbReference>
<evidence type="ECO:0000256" key="6">
    <source>
        <dbReference type="PROSITE-ProRule" id="PRU00708"/>
    </source>
</evidence>
<dbReference type="Pfam" id="PF14432">
    <property type="entry name" value="DYW_deaminase"/>
    <property type="match status" value="1"/>
</dbReference>
<evidence type="ECO:0000313" key="10">
    <source>
        <dbReference type="Proteomes" id="UP000327013"/>
    </source>
</evidence>
<dbReference type="InterPro" id="IPR046848">
    <property type="entry name" value="E_motif"/>
</dbReference>
<dbReference type="OrthoDB" id="185373at2759"/>
<dbReference type="PROSITE" id="PS51375">
    <property type="entry name" value="PPR"/>
    <property type="match status" value="1"/>
</dbReference>
<dbReference type="InterPro" id="IPR011990">
    <property type="entry name" value="TPR-like_helical_dom_sf"/>
</dbReference>
<reference evidence="9 10" key="1">
    <citation type="submission" date="2019-06" db="EMBL/GenBank/DDBJ databases">
        <title>A chromosomal-level reference genome of Carpinus fangiana (Coryloideae, Betulaceae).</title>
        <authorList>
            <person name="Yang X."/>
            <person name="Wang Z."/>
            <person name="Zhang L."/>
            <person name="Hao G."/>
            <person name="Liu J."/>
            <person name="Yang Y."/>
        </authorList>
    </citation>
    <scope>NUCLEOTIDE SEQUENCE [LARGE SCALE GENOMIC DNA]</scope>
    <source>
        <strain evidence="9">Cfa_2016G</strain>
        <tissue evidence="9">Leaf</tissue>
    </source>
</reference>
<dbReference type="InterPro" id="IPR009056">
    <property type="entry name" value="Cyt_c-like_dom"/>
</dbReference>
<sequence>MILETHDSIPNSVTMVSVLQSCAALAALEQGKLIHGYILRRGLDSILPVISALVTMYARCGKLELGQLVFDQMEKRDVVSWNSLISSYGIHGFGKRAIQIFKEMVSHGVSPSHVSFISVLGACSHAGLVEEGKMLFASMVNEHGIYPSVEHYACMVDLLGRANRLDEAAKIIEEMRIEPGPKVWGSLLGSCRIHCNVELAERASRRLFELEPMNAGNYVLLADIYAEANMWDEVKRVKKLLDARGLQKIQGRSWIEAKRKIYSFTSVDEPNPQMEQLHALLVRLSTEMKERGYMPQTKAVLYDLEAEEKERIVLGHSEKLAVAFGLISTSKGETIRITKNLRLCEDCHSVTKFISKFADREILLEDIRQKRAAERISKTSSGPDLSTASIQHDIVGMKKSESANRLMEADVSGLVSQLQDLHKKNAELEEENKTLTSRLQTREAENDMLQKRWTELEQNTVPSLRKALKDVAMEKDAAVVAREDLSAQLRMLKKRIKEAEEEQYRAEEDAAALRAELNLIQQQAMNQLGGISSMENFPDNIRTLEKELASLKSELQQVSVLRQQEQQRLAEEQARTLALVSEKQELEEKLTALSRRASEEVLEKAAQKGGFSLEDKDKLEKQLHDMAVVVERLESSRQKLLMEIDSQSSEIERLFEENSNLSSSYQEAIGIAVRWENQVKDCLKQNEELRETLDKLRTEQAKGLPELLYRDGVNETTSTASTTEVFSLKGQLAKEQSRAEALSAEVMQLSARLQQVTQAYNGLAYLYKPVLRNIESSLIKMKQDGSMPVR</sequence>
<evidence type="ECO:0000256" key="1">
    <source>
        <dbReference type="ARBA" id="ARBA00006643"/>
    </source>
</evidence>
<dbReference type="GO" id="GO:0010467">
    <property type="term" value="P:gene expression"/>
    <property type="evidence" value="ECO:0007669"/>
    <property type="project" value="UniProtKB-ARBA"/>
</dbReference>
<keyword evidence="3" id="KW-0677">Repeat</keyword>
<dbReference type="Pfam" id="PF20431">
    <property type="entry name" value="E_motif"/>
    <property type="match status" value="1"/>
</dbReference>
<organism evidence="9 10">
    <name type="scientific">Carpinus fangiana</name>
    <dbReference type="NCBI Taxonomy" id="176857"/>
    <lineage>
        <taxon>Eukaryota</taxon>
        <taxon>Viridiplantae</taxon>
        <taxon>Streptophyta</taxon>
        <taxon>Embryophyta</taxon>
        <taxon>Tracheophyta</taxon>
        <taxon>Spermatophyta</taxon>
        <taxon>Magnoliopsida</taxon>
        <taxon>eudicotyledons</taxon>
        <taxon>Gunneridae</taxon>
        <taxon>Pentapetalae</taxon>
        <taxon>rosids</taxon>
        <taxon>fabids</taxon>
        <taxon>Fagales</taxon>
        <taxon>Betulaceae</taxon>
        <taxon>Carpinus</taxon>
    </lineage>
</organism>
<dbReference type="InterPro" id="IPR002885">
    <property type="entry name" value="PPR_rpt"/>
</dbReference>
<dbReference type="EMBL" id="CM017324">
    <property type="protein sequence ID" value="KAE8039133.1"/>
    <property type="molecule type" value="Genomic_DNA"/>
</dbReference>
<evidence type="ECO:0000313" key="9">
    <source>
        <dbReference type="EMBL" id="KAE8039133.1"/>
    </source>
</evidence>
<dbReference type="NCBIfam" id="TIGR00756">
    <property type="entry name" value="PPR"/>
    <property type="match status" value="1"/>
</dbReference>
<dbReference type="FunFam" id="1.25.40.10:FF:001104">
    <property type="entry name" value="Uncharacterized protein"/>
    <property type="match status" value="1"/>
</dbReference>
<dbReference type="Pfam" id="PF01535">
    <property type="entry name" value="PPR"/>
    <property type="match status" value="1"/>
</dbReference>
<feature type="coiled-coil region" evidence="7">
    <location>
        <begin position="732"/>
        <end position="759"/>
    </location>
</feature>